<dbReference type="EMBL" id="ASHM01055444">
    <property type="protein sequence ID" value="PNX88045.1"/>
    <property type="molecule type" value="Genomic_DNA"/>
</dbReference>
<sequence length="56" mass="6207">RALSTPNHDIRMKTIDIALELITPKNIDQVVMMLVQAIHTCAIKFSEVAIAVLCIC</sequence>
<dbReference type="STRING" id="57577.A0A2K3MB83"/>
<feature type="non-terminal residue" evidence="1">
    <location>
        <position position="1"/>
    </location>
</feature>
<dbReference type="Proteomes" id="UP000236291">
    <property type="component" value="Unassembled WGS sequence"/>
</dbReference>
<comment type="caution">
    <text evidence="1">The sequence shown here is derived from an EMBL/GenBank/DDBJ whole genome shotgun (WGS) entry which is preliminary data.</text>
</comment>
<reference evidence="1 2" key="1">
    <citation type="journal article" date="2014" name="Am. J. Bot.">
        <title>Genome assembly and annotation for red clover (Trifolium pratense; Fabaceae).</title>
        <authorList>
            <person name="Istvanek J."/>
            <person name="Jaros M."/>
            <person name="Krenek A."/>
            <person name="Repkova J."/>
        </authorList>
    </citation>
    <scope>NUCLEOTIDE SEQUENCE [LARGE SCALE GENOMIC DNA]</scope>
    <source>
        <strain evidence="2">cv. Tatra</strain>
        <tissue evidence="1">Young leaves</tissue>
    </source>
</reference>
<accession>A0A2K3MB83</accession>
<name>A0A2K3MB83_TRIPR</name>
<dbReference type="Gene3D" id="1.25.10.10">
    <property type="entry name" value="Leucine-rich Repeat Variant"/>
    <property type="match status" value="1"/>
</dbReference>
<dbReference type="AlphaFoldDB" id="A0A2K3MB83"/>
<dbReference type="InterPro" id="IPR011989">
    <property type="entry name" value="ARM-like"/>
</dbReference>
<reference evidence="1 2" key="2">
    <citation type="journal article" date="2017" name="Front. Plant Sci.">
        <title>Gene Classification and Mining of Molecular Markers Useful in Red Clover (Trifolium pratense) Breeding.</title>
        <authorList>
            <person name="Istvanek J."/>
            <person name="Dluhosova J."/>
            <person name="Dluhos P."/>
            <person name="Patkova L."/>
            <person name="Nedelnik J."/>
            <person name="Repkova J."/>
        </authorList>
    </citation>
    <scope>NUCLEOTIDE SEQUENCE [LARGE SCALE GENOMIC DNA]</scope>
    <source>
        <strain evidence="2">cv. Tatra</strain>
        <tissue evidence="1">Young leaves</tissue>
    </source>
</reference>
<proteinExistence type="predicted"/>
<gene>
    <name evidence="1" type="ORF">L195_g044145</name>
</gene>
<evidence type="ECO:0000313" key="2">
    <source>
        <dbReference type="Proteomes" id="UP000236291"/>
    </source>
</evidence>
<evidence type="ECO:0000313" key="1">
    <source>
        <dbReference type="EMBL" id="PNX88045.1"/>
    </source>
</evidence>
<organism evidence="1 2">
    <name type="scientific">Trifolium pratense</name>
    <name type="common">Red clover</name>
    <dbReference type="NCBI Taxonomy" id="57577"/>
    <lineage>
        <taxon>Eukaryota</taxon>
        <taxon>Viridiplantae</taxon>
        <taxon>Streptophyta</taxon>
        <taxon>Embryophyta</taxon>
        <taxon>Tracheophyta</taxon>
        <taxon>Spermatophyta</taxon>
        <taxon>Magnoliopsida</taxon>
        <taxon>eudicotyledons</taxon>
        <taxon>Gunneridae</taxon>
        <taxon>Pentapetalae</taxon>
        <taxon>rosids</taxon>
        <taxon>fabids</taxon>
        <taxon>Fabales</taxon>
        <taxon>Fabaceae</taxon>
        <taxon>Papilionoideae</taxon>
        <taxon>50 kb inversion clade</taxon>
        <taxon>NPAAA clade</taxon>
        <taxon>Hologalegina</taxon>
        <taxon>IRL clade</taxon>
        <taxon>Trifolieae</taxon>
        <taxon>Trifolium</taxon>
    </lineage>
</organism>
<protein>
    <submittedName>
        <fullName evidence="1">Coatomer subunit beta-1-like protein</fullName>
    </submittedName>
</protein>